<dbReference type="RefSeq" id="WP_262431841.1">
    <property type="nucleotide sequence ID" value="NZ_JACRTE010000005.1"/>
</dbReference>
<evidence type="ECO:0000313" key="3">
    <source>
        <dbReference type="Proteomes" id="UP000647416"/>
    </source>
</evidence>
<keyword evidence="3" id="KW-1185">Reference proteome</keyword>
<feature type="transmembrane region" description="Helical" evidence="1">
    <location>
        <begin position="291"/>
        <end position="310"/>
    </location>
</feature>
<sequence length="348" mass="38846">MKREFTAHIFVLITALILVLSVALPSGILPDKCGNSLLLQAARFERGEITAPPADTSEKNEQFYKIYTAGYMLGAVEKLFSDGTAWKITALLCVLFSAHLIFLTLSSFSPKKKAFFVLCVFFAFPSLALAYFSASGYIGTMLFMSLFMFVMFIKTDYFLKWYLASLISAFMFVDLPFLCIVFYAVPIAAYLDARKYQSSAKAFALASGVLVFGIAMHIFCSFMYKDALGAFDNFAPQNILNALKSETTFFFALSFIGIFKCPKYVKRYIVPSLCAYPVFLLASAFSQNIPALELCFLPLIFTGFSASIIHQKFYRKYSRITLFIFVIAVVVMSVQNISAVIALAKTLS</sequence>
<feature type="transmembrane region" description="Helical" evidence="1">
    <location>
        <begin position="117"/>
        <end position="150"/>
    </location>
</feature>
<proteinExistence type="predicted"/>
<dbReference type="Proteomes" id="UP000647416">
    <property type="component" value="Unassembled WGS sequence"/>
</dbReference>
<evidence type="ECO:0000256" key="1">
    <source>
        <dbReference type="SAM" id="Phobius"/>
    </source>
</evidence>
<feature type="transmembrane region" description="Helical" evidence="1">
    <location>
        <begin position="162"/>
        <end position="191"/>
    </location>
</feature>
<feature type="transmembrane region" description="Helical" evidence="1">
    <location>
        <begin position="85"/>
        <end position="105"/>
    </location>
</feature>
<dbReference type="AlphaFoldDB" id="A0A926F5W7"/>
<gene>
    <name evidence="2" type="ORF">H8706_05610</name>
</gene>
<feature type="transmembrane region" description="Helical" evidence="1">
    <location>
        <begin position="203"/>
        <end position="224"/>
    </location>
</feature>
<feature type="transmembrane region" description="Helical" evidence="1">
    <location>
        <begin position="268"/>
        <end position="285"/>
    </location>
</feature>
<feature type="transmembrane region" description="Helical" evidence="1">
    <location>
        <begin position="322"/>
        <end position="344"/>
    </location>
</feature>
<evidence type="ECO:0000313" key="2">
    <source>
        <dbReference type="EMBL" id="MBC8596343.1"/>
    </source>
</evidence>
<dbReference type="EMBL" id="JACRTE010000005">
    <property type="protein sequence ID" value="MBC8596343.1"/>
    <property type="molecule type" value="Genomic_DNA"/>
</dbReference>
<keyword evidence="1" id="KW-1133">Transmembrane helix</keyword>
<comment type="caution">
    <text evidence="2">The sequence shown here is derived from an EMBL/GenBank/DDBJ whole genome shotgun (WGS) entry which is preliminary data.</text>
</comment>
<name>A0A926F5W7_9FIRM</name>
<accession>A0A926F5W7</accession>
<organism evidence="2 3">
    <name type="scientific">Qingrenia yutianensis</name>
    <dbReference type="NCBI Taxonomy" id="2763676"/>
    <lineage>
        <taxon>Bacteria</taxon>
        <taxon>Bacillati</taxon>
        <taxon>Bacillota</taxon>
        <taxon>Clostridia</taxon>
        <taxon>Eubacteriales</taxon>
        <taxon>Oscillospiraceae</taxon>
        <taxon>Qingrenia</taxon>
    </lineage>
</organism>
<keyword evidence="1" id="KW-0812">Transmembrane</keyword>
<protein>
    <submittedName>
        <fullName evidence="2">Uncharacterized protein</fullName>
    </submittedName>
</protein>
<reference evidence="2" key="1">
    <citation type="submission" date="2020-08" db="EMBL/GenBank/DDBJ databases">
        <title>Genome public.</title>
        <authorList>
            <person name="Liu C."/>
            <person name="Sun Q."/>
        </authorList>
    </citation>
    <scope>NUCLEOTIDE SEQUENCE</scope>
    <source>
        <strain evidence="2">NSJ-50</strain>
    </source>
</reference>
<keyword evidence="1" id="KW-0472">Membrane</keyword>
<feature type="transmembrane region" description="Helical" evidence="1">
    <location>
        <begin position="239"/>
        <end position="259"/>
    </location>
</feature>